<dbReference type="Proteomes" id="UP000324222">
    <property type="component" value="Unassembled WGS sequence"/>
</dbReference>
<dbReference type="EMBL" id="VSRR010149325">
    <property type="protein sequence ID" value="MPD06078.1"/>
    <property type="molecule type" value="Genomic_DNA"/>
</dbReference>
<proteinExistence type="predicted"/>
<organism evidence="1 2">
    <name type="scientific">Portunus trituberculatus</name>
    <name type="common">Swimming crab</name>
    <name type="synonym">Neptunus trituberculatus</name>
    <dbReference type="NCBI Taxonomy" id="210409"/>
    <lineage>
        <taxon>Eukaryota</taxon>
        <taxon>Metazoa</taxon>
        <taxon>Ecdysozoa</taxon>
        <taxon>Arthropoda</taxon>
        <taxon>Crustacea</taxon>
        <taxon>Multicrustacea</taxon>
        <taxon>Malacostraca</taxon>
        <taxon>Eumalacostraca</taxon>
        <taxon>Eucarida</taxon>
        <taxon>Decapoda</taxon>
        <taxon>Pleocyemata</taxon>
        <taxon>Brachyura</taxon>
        <taxon>Eubrachyura</taxon>
        <taxon>Portunoidea</taxon>
        <taxon>Portunidae</taxon>
        <taxon>Portuninae</taxon>
        <taxon>Portunus</taxon>
    </lineage>
</organism>
<gene>
    <name evidence="1" type="ORF">E2C01_101861</name>
</gene>
<comment type="caution">
    <text evidence="1">The sequence shown here is derived from an EMBL/GenBank/DDBJ whole genome shotgun (WGS) entry which is preliminary data.</text>
</comment>
<name>A0A5B7KL30_PORTR</name>
<evidence type="ECO:0000313" key="1">
    <source>
        <dbReference type="EMBL" id="MPD06078.1"/>
    </source>
</evidence>
<reference evidence="1 2" key="1">
    <citation type="submission" date="2019-05" db="EMBL/GenBank/DDBJ databases">
        <title>Another draft genome of Portunus trituberculatus and its Hox gene families provides insights of decapod evolution.</title>
        <authorList>
            <person name="Jeong J.-H."/>
            <person name="Song I."/>
            <person name="Kim S."/>
            <person name="Choi T."/>
            <person name="Kim D."/>
            <person name="Ryu S."/>
            <person name="Kim W."/>
        </authorList>
    </citation>
    <scope>NUCLEOTIDE SEQUENCE [LARGE SCALE GENOMIC DNA]</scope>
    <source>
        <tissue evidence="1">Muscle</tissue>
    </source>
</reference>
<evidence type="ECO:0000313" key="2">
    <source>
        <dbReference type="Proteomes" id="UP000324222"/>
    </source>
</evidence>
<dbReference type="AlphaFoldDB" id="A0A5B7KL30"/>
<keyword evidence="2" id="KW-1185">Reference proteome</keyword>
<accession>A0A5B7KL30</accession>
<protein>
    <submittedName>
        <fullName evidence="1">Uncharacterized protein</fullName>
    </submittedName>
</protein>
<sequence>MQLLVWVRRAVLSAAGSGRRLAQTVLGWPRRSASVVHAVAM</sequence>